<dbReference type="InterPro" id="IPR046347">
    <property type="entry name" value="bZIP_sf"/>
</dbReference>
<evidence type="ECO:0000313" key="4">
    <source>
        <dbReference type="EMBL" id="RSL49820.1"/>
    </source>
</evidence>
<feature type="coiled-coil region" evidence="1">
    <location>
        <begin position="348"/>
        <end position="382"/>
    </location>
</feature>
<evidence type="ECO:0000256" key="3">
    <source>
        <dbReference type="SAM" id="SignalP"/>
    </source>
</evidence>
<dbReference type="STRING" id="1325734.A0A428P9U7"/>
<keyword evidence="5" id="KW-1185">Reference proteome</keyword>
<name>A0A428P9U7_9HYPO</name>
<dbReference type="GO" id="GO:0003700">
    <property type="term" value="F:DNA-binding transcription factor activity"/>
    <property type="evidence" value="ECO:0007669"/>
    <property type="project" value="InterPro"/>
</dbReference>
<feature type="compositionally biased region" description="Basic and acidic residues" evidence="2">
    <location>
        <begin position="313"/>
        <end position="323"/>
    </location>
</feature>
<dbReference type="SUPFAM" id="SSF57959">
    <property type="entry name" value="Leucine zipper domain"/>
    <property type="match status" value="1"/>
</dbReference>
<evidence type="ECO:0000256" key="2">
    <source>
        <dbReference type="SAM" id="MobiDB-lite"/>
    </source>
</evidence>
<keyword evidence="3" id="KW-0732">Signal</keyword>
<comment type="caution">
    <text evidence="4">The sequence shown here is derived from an EMBL/GenBank/DDBJ whole genome shotgun (WGS) entry which is preliminary data.</text>
</comment>
<feature type="signal peptide" evidence="3">
    <location>
        <begin position="1"/>
        <end position="18"/>
    </location>
</feature>
<organism evidence="4 5">
    <name type="scientific">Fusarium duplospermum</name>
    <dbReference type="NCBI Taxonomy" id="1325734"/>
    <lineage>
        <taxon>Eukaryota</taxon>
        <taxon>Fungi</taxon>
        <taxon>Dikarya</taxon>
        <taxon>Ascomycota</taxon>
        <taxon>Pezizomycotina</taxon>
        <taxon>Sordariomycetes</taxon>
        <taxon>Hypocreomycetidae</taxon>
        <taxon>Hypocreales</taxon>
        <taxon>Nectriaceae</taxon>
        <taxon>Fusarium</taxon>
        <taxon>Fusarium solani species complex</taxon>
    </lineage>
</organism>
<gene>
    <name evidence="4" type="ORF">CEP54_012241</name>
</gene>
<dbReference type="Proteomes" id="UP000288168">
    <property type="component" value="Unassembled WGS sequence"/>
</dbReference>
<dbReference type="Gene3D" id="1.10.238.100">
    <property type="entry name" value="YAP1 redox domain. Chain B"/>
    <property type="match status" value="1"/>
</dbReference>
<evidence type="ECO:0000313" key="5">
    <source>
        <dbReference type="Proteomes" id="UP000288168"/>
    </source>
</evidence>
<feature type="compositionally biased region" description="Gly residues" evidence="2">
    <location>
        <begin position="256"/>
        <end position="280"/>
    </location>
</feature>
<dbReference type="EMBL" id="NKCI01000173">
    <property type="protein sequence ID" value="RSL49820.1"/>
    <property type="molecule type" value="Genomic_DNA"/>
</dbReference>
<feature type="region of interest" description="Disordered" evidence="2">
    <location>
        <begin position="254"/>
        <end position="341"/>
    </location>
</feature>
<feature type="chain" id="PRO_5019037669" description="BZIP domain-containing protein" evidence="3">
    <location>
        <begin position="19"/>
        <end position="621"/>
    </location>
</feature>
<reference evidence="4 5" key="1">
    <citation type="submission" date="2017-06" db="EMBL/GenBank/DDBJ databases">
        <title>Comparative genomic analysis of Ambrosia Fusariam Clade fungi.</title>
        <authorList>
            <person name="Stajich J.E."/>
            <person name="Carrillo J."/>
            <person name="Kijimoto T."/>
            <person name="Eskalen A."/>
            <person name="O'Donnell K."/>
            <person name="Kasson M."/>
        </authorList>
    </citation>
    <scope>NUCLEOTIDE SEQUENCE [LARGE SCALE GENOMIC DNA]</scope>
    <source>
        <strain evidence="4 5">NRRL62584</strain>
    </source>
</reference>
<dbReference type="CDD" id="cd14688">
    <property type="entry name" value="bZIP_YAP"/>
    <property type="match status" value="1"/>
</dbReference>
<dbReference type="PANTHER" id="PTHR34587:SF2">
    <property type="entry name" value="G-PROTEIN COUPLED RECEPTORS FAMILY 1 PROFILE DOMAIN-CONTAINING PROTEIN"/>
    <property type="match status" value="1"/>
</dbReference>
<proteinExistence type="predicted"/>
<dbReference type="InterPro" id="IPR053216">
    <property type="entry name" value="Appressorial_penetr-assoc"/>
</dbReference>
<evidence type="ECO:0008006" key="6">
    <source>
        <dbReference type="Google" id="ProtNLM"/>
    </source>
</evidence>
<dbReference type="AlphaFoldDB" id="A0A428P9U7"/>
<dbReference type="OrthoDB" id="2590011at2759"/>
<dbReference type="Gene3D" id="1.20.5.170">
    <property type="match status" value="1"/>
</dbReference>
<dbReference type="PANTHER" id="PTHR34587">
    <property type="entry name" value="VWFA DOMAIN-CONTAINING PROTEIN"/>
    <property type="match status" value="1"/>
</dbReference>
<keyword evidence="1" id="KW-0175">Coiled coil</keyword>
<evidence type="ECO:0000256" key="1">
    <source>
        <dbReference type="SAM" id="Coils"/>
    </source>
</evidence>
<accession>A0A428P9U7</accession>
<sequence>MFYNFILTILSFILLVAATGHSDYHNALEQASRLVTRQGRRSCLDPNLIQSASALTGQESGTEGIKPGQAPSATDANNFINFCQGQQITNGVQVKSGSCNPIPMGRIPATSNMISAMITSPQAGEALTAGTTFNVQVQTSHLRAGNFVNPTTNYYTAPQDLDQNGDIIGHCHVTIQDIGSLKSTTPPDPSQFVFFKGIDDDGNGQGLLQAVVEGGLPAGVYRVCTMIAAQNHQPVTMPVAQRGAQDDCTKFEVVDGQGGGDGQGVGGGQGAGSGFGGGGAPAPEGQQNGSPTSQAPAATSKPASIFRMFNPGEPKENPVEKRRAQLRRAQQSYRSRKDKYTRTLEEELASSRSKEVELMRECEQLRENLQNALHQLSQLGVNVPAEIKSKASENPHHEYASPSTGTGLSTSVSPIYLGDCGSQTVDIIPSPQLISPESFSDFYSPSEGQRGPILFNIGGGLGNNSRVSEVDQIVVGMEFVLKIEEPCLGHLHGDVKKPHEPGNHALTASAQLMAACDYPSPSSTNRCAPLTSPIFGNTPTAMLERLLTLAPDLSDEGEMTPVQAWNNIRCRPNFGGLNARSLGILAERLKKAVKCHGFGAVVKQSVFDSLVYETLLVGQTF</sequence>
<protein>
    <recommendedName>
        <fullName evidence="6">BZIP domain-containing protein</fullName>
    </recommendedName>
</protein>